<gene>
    <name evidence="1" type="ORF">Desgi_3870</name>
</gene>
<dbReference type="RefSeq" id="WP_006520580.1">
    <property type="nucleotide sequence ID" value="NC_021184.1"/>
</dbReference>
<dbReference type="AlphaFoldDB" id="R4KIY5"/>
<dbReference type="HOGENOM" id="CLU_926610_0_0_9"/>
<dbReference type="Proteomes" id="UP000013520">
    <property type="component" value="Chromosome"/>
</dbReference>
<organism evidence="1 2">
    <name type="scientific">Desulfoscipio gibsoniae DSM 7213</name>
    <dbReference type="NCBI Taxonomy" id="767817"/>
    <lineage>
        <taxon>Bacteria</taxon>
        <taxon>Bacillati</taxon>
        <taxon>Bacillota</taxon>
        <taxon>Clostridia</taxon>
        <taxon>Eubacteriales</taxon>
        <taxon>Desulfallaceae</taxon>
        <taxon>Desulfoscipio</taxon>
    </lineage>
</organism>
<protein>
    <submittedName>
        <fullName evidence="1">Uncharacterized protein</fullName>
    </submittedName>
</protein>
<evidence type="ECO:0000313" key="2">
    <source>
        <dbReference type="Proteomes" id="UP000013520"/>
    </source>
</evidence>
<evidence type="ECO:0000313" key="1">
    <source>
        <dbReference type="EMBL" id="AGL03178.1"/>
    </source>
</evidence>
<sequence>MRKKLIFISIIVLLVLTFGVIFEITHYPRIIRSAYLTNPMILAKAIYYQNFPGPGKSAWEVVVNILHEEDNSAAKVKDVKLLYLDNSLRADKIIRDRYLSLLSKLVVRTEENLFWEYKTEKRHALVEYKTGKIIFDQIEGKQRLPYFREVTPDPIVNTSSKNYDKSSIDRLVFTNGDPKNQKFNQVGLMNPQDGEYLITFYKKQLKNTLEAVEISGENFISQAEHGLKKNQGLSSDKNYLLPIYLEQALFRDKPAWILIYAWENKEAFRPEMQGGLFLNHRAVVVLSQYELKTLYTNRCK</sequence>
<accession>R4KIY5</accession>
<keyword evidence="2" id="KW-1185">Reference proteome</keyword>
<dbReference type="EMBL" id="CP003273">
    <property type="protein sequence ID" value="AGL03178.1"/>
    <property type="molecule type" value="Genomic_DNA"/>
</dbReference>
<name>R4KIY5_9FIRM</name>
<dbReference type="KEGG" id="dgi:Desgi_3870"/>
<proteinExistence type="predicted"/>
<reference evidence="1 2" key="1">
    <citation type="submission" date="2012-01" db="EMBL/GenBank/DDBJ databases">
        <title>Complete sequence of Desulfotomaculum gibsoniae DSM 7213.</title>
        <authorList>
            <consortium name="US DOE Joint Genome Institute"/>
            <person name="Lucas S."/>
            <person name="Han J."/>
            <person name="Lapidus A."/>
            <person name="Cheng J.-F."/>
            <person name="Goodwin L."/>
            <person name="Pitluck S."/>
            <person name="Peters L."/>
            <person name="Ovchinnikova G."/>
            <person name="Teshima H."/>
            <person name="Detter J.C."/>
            <person name="Han C."/>
            <person name="Tapia R."/>
            <person name="Land M."/>
            <person name="Hauser L."/>
            <person name="Kyrpides N."/>
            <person name="Ivanova N."/>
            <person name="Pagani I."/>
            <person name="Parshina S."/>
            <person name="Plugge C."/>
            <person name="Muyzer G."/>
            <person name="Kuever J."/>
            <person name="Ivanova A."/>
            <person name="Nazina T."/>
            <person name="Klenk H.-P."/>
            <person name="Brambilla E."/>
            <person name="Spring S."/>
            <person name="Stams A.F."/>
            <person name="Woyke T."/>
        </authorList>
    </citation>
    <scope>NUCLEOTIDE SEQUENCE [LARGE SCALE GENOMIC DNA]</scope>
    <source>
        <strain evidence="1 2">DSM 7213</strain>
    </source>
</reference>